<name>A0A3A8NU47_9BACT</name>
<accession>A0A3A8NU47</accession>
<dbReference type="AlphaFoldDB" id="A0A3A8NU47"/>
<proteinExistence type="predicted"/>
<gene>
    <name evidence="2" type="ORF">D7X12_01570</name>
</gene>
<evidence type="ECO:0000313" key="2">
    <source>
        <dbReference type="EMBL" id="RKH47916.1"/>
    </source>
</evidence>
<reference evidence="3" key="1">
    <citation type="submission" date="2018-09" db="EMBL/GenBank/DDBJ databases">
        <authorList>
            <person name="Livingstone P.G."/>
            <person name="Whitworth D.E."/>
        </authorList>
    </citation>
    <scope>NUCLEOTIDE SEQUENCE [LARGE SCALE GENOMIC DNA]</scope>
    <source>
        <strain evidence="3">CA040B</strain>
    </source>
</reference>
<protein>
    <recommendedName>
        <fullName evidence="1">PRTase-CE domain-containing protein</fullName>
    </recommendedName>
</protein>
<dbReference type="Proteomes" id="UP000273405">
    <property type="component" value="Unassembled WGS sequence"/>
</dbReference>
<evidence type="ECO:0000259" key="1">
    <source>
        <dbReference type="Pfam" id="PF24390"/>
    </source>
</evidence>
<dbReference type="InterPro" id="IPR056920">
    <property type="entry name" value="PRTase-CE"/>
</dbReference>
<keyword evidence="3" id="KW-1185">Reference proteome</keyword>
<dbReference type="OrthoDB" id="5520868at2"/>
<comment type="caution">
    <text evidence="2">The sequence shown here is derived from an EMBL/GenBank/DDBJ whole genome shotgun (WGS) entry which is preliminary data.</text>
</comment>
<dbReference type="Pfam" id="PF24390">
    <property type="entry name" value="PRTase-CE"/>
    <property type="match status" value="1"/>
</dbReference>
<dbReference type="EMBL" id="RAWG01000005">
    <property type="protein sequence ID" value="RKH47916.1"/>
    <property type="molecule type" value="Genomic_DNA"/>
</dbReference>
<dbReference type="RefSeq" id="WP_120623492.1">
    <property type="nucleotide sequence ID" value="NZ_RAWG01000005.1"/>
</dbReference>
<evidence type="ECO:0000313" key="3">
    <source>
        <dbReference type="Proteomes" id="UP000273405"/>
    </source>
</evidence>
<organism evidence="2 3">
    <name type="scientific">Corallococcus sicarius</name>
    <dbReference type="NCBI Taxonomy" id="2316726"/>
    <lineage>
        <taxon>Bacteria</taxon>
        <taxon>Pseudomonadati</taxon>
        <taxon>Myxococcota</taxon>
        <taxon>Myxococcia</taxon>
        <taxon>Myxococcales</taxon>
        <taxon>Cystobacterineae</taxon>
        <taxon>Myxococcaceae</taxon>
        <taxon>Corallococcus</taxon>
    </lineage>
</organism>
<sequence length="362" mass="41120">MRDALAERLLGNVMEWTNEDIARQRPVLQALAALKYDEYQQFSPGMRFVESLALWLEQFSTLAERKTAYEFVVSRLVFLSHAEMAHFAAIAYPDVIRPLFIEKAATDANLPPFRVSQVLATGAFKQLEAASLFFGLSDGARIDLFRRSNKELSHEQIFSSYEISKEKVREIRTWLNEKRGHTDVAPTLVLLDDFTASGTSCLTADGQQAKGKLAKFVKRLQESEDSAEWRTVVSFPKTRLVVVFYVATAQALVNIERGADVLRKTHGIDITVLCVQRIENSISLQASHTEPVIELINKYYDPRAKDKHPEWEGDVPFGYKNGGLPLVIHHNTPNNSIFVLWAEDSDTVRPLFPRVSRHRRES</sequence>
<feature type="domain" description="PRTase-CE" evidence="1">
    <location>
        <begin position="55"/>
        <end position="354"/>
    </location>
</feature>